<evidence type="ECO:0000256" key="1">
    <source>
        <dbReference type="ARBA" id="ARBA00023015"/>
    </source>
</evidence>
<dbReference type="InterPro" id="IPR018060">
    <property type="entry name" value="HTH_AraC"/>
</dbReference>
<dbReference type="PROSITE" id="PS00041">
    <property type="entry name" value="HTH_ARAC_FAMILY_1"/>
    <property type="match status" value="1"/>
</dbReference>
<dbReference type="GO" id="GO:0043565">
    <property type="term" value="F:sequence-specific DNA binding"/>
    <property type="evidence" value="ECO:0007669"/>
    <property type="project" value="InterPro"/>
</dbReference>
<protein>
    <submittedName>
        <fullName evidence="5">AraC-type DNA-binding protein</fullName>
    </submittedName>
</protein>
<evidence type="ECO:0000256" key="2">
    <source>
        <dbReference type="ARBA" id="ARBA00023125"/>
    </source>
</evidence>
<keyword evidence="6" id="KW-1185">Reference proteome</keyword>
<dbReference type="PROSITE" id="PS01124">
    <property type="entry name" value="HTH_ARAC_FAMILY_2"/>
    <property type="match status" value="1"/>
</dbReference>
<keyword evidence="1" id="KW-0805">Transcription regulation</keyword>
<dbReference type="EMBL" id="FNAP01000009">
    <property type="protein sequence ID" value="SDE65247.1"/>
    <property type="molecule type" value="Genomic_DNA"/>
</dbReference>
<name>A0A1G7ENQ0_9PROT</name>
<organism evidence="5 6">
    <name type="scientific">Rhodospira trueperi</name>
    <dbReference type="NCBI Taxonomy" id="69960"/>
    <lineage>
        <taxon>Bacteria</taxon>
        <taxon>Pseudomonadati</taxon>
        <taxon>Pseudomonadota</taxon>
        <taxon>Alphaproteobacteria</taxon>
        <taxon>Rhodospirillales</taxon>
        <taxon>Rhodospirillaceae</taxon>
        <taxon>Rhodospira</taxon>
    </lineage>
</organism>
<dbReference type="SUPFAM" id="SSF46689">
    <property type="entry name" value="Homeodomain-like"/>
    <property type="match status" value="2"/>
</dbReference>
<feature type="domain" description="HTH araC/xylS-type" evidence="4">
    <location>
        <begin position="197"/>
        <end position="295"/>
    </location>
</feature>
<keyword evidence="3" id="KW-0804">Transcription</keyword>
<dbReference type="SMART" id="SM00342">
    <property type="entry name" value="HTH_ARAC"/>
    <property type="match status" value="1"/>
</dbReference>
<dbReference type="PANTHER" id="PTHR47893:SF1">
    <property type="entry name" value="REGULATORY PROTEIN PCHR"/>
    <property type="match status" value="1"/>
</dbReference>
<keyword evidence="2 5" id="KW-0238">DNA-binding</keyword>
<evidence type="ECO:0000313" key="5">
    <source>
        <dbReference type="EMBL" id="SDE65247.1"/>
    </source>
</evidence>
<dbReference type="GO" id="GO:0003700">
    <property type="term" value="F:DNA-binding transcription factor activity"/>
    <property type="evidence" value="ECO:0007669"/>
    <property type="project" value="InterPro"/>
</dbReference>
<dbReference type="AlphaFoldDB" id="A0A1G7ENQ0"/>
<evidence type="ECO:0000259" key="4">
    <source>
        <dbReference type="PROSITE" id="PS01124"/>
    </source>
</evidence>
<dbReference type="InterPro" id="IPR009057">
    <property type="entry name" value="Homeodomain-like_sf"/>
</dbReference>
<evidence type="ECO:0000313" key="6">
    <source>
        <dbReference type="Proteomes" id="UP000199412"/>
    </source>
</evidence>
<dbReference type="OrthoDB" id="6670788at2"/>
<sequence>MTGTPAQNTPNGRFVSREIRPGLLASLCDIRYRTDTRVEIETQPSLYIGIVVGEAAAPVTVDHCGDIEVQPLCPVLMAFGEPARCLGHHRAGVRCANVGITIAREHLEAMAETYGDDVFAVLPALVSDAPKVRHLPPSGRALAAALDMLNCPYEGALSRLHLEGCTLALLADIGSHMLPGRPSATRRLAPADIERTHAARRILDESLADPPTLAVLARRVGTNVTTLSAHFRAVFGETIRSYVRRQRLDLARTLLRTQTLPVSQIGYRVGFGNPAAFATAYRQRFGYPPSAEARSGR</sequence>
<dbReference type="Pfam" id="PF12833">
    <property type="entry name" value="HTH_18"/>
    <property type="match status" value="1"/>
</dbReference>
<dbReference type="PANTHER" id="PTHR47893">
    <property type="entry name" value="REGULATORY PROTEIN PCHR"/>
    <property type="match status" value="1"/>
</dbReference>
<evidence type="ECO:0000256" key="3">
    <source>
        <dbReference type="ARBA" id="ARBA00023163"/>
    </source>
</evidence>
<dbReference type="Proteomes" id="UP000199412">
    <property type="component" value="Unassembled WGS sequence"/>
</dbReference>
<dbReference type="STRING" id="69960.SAMN05421720_109143"/>
<proteinExistence type="predicted"/>
<reference evidence="5 6" key="1">
    <citation type="submission" date="2016-10" db="EMBL/GenBank/DDBJ databases">
        <authorList>
            <person name="de Groot N.N."/>
        </authorList>
    </citation>
    <scope>NUCLEOTIDE SEQUENCE [LARGE SCALE GENOMIC DNA]</scope>
    <source>
        <strain evidence="5 6">ATCC 700224</strain>
    </source>
</reference>
<accession>A0A1G7ENQ0</accession>
<dbReference type="Gene3D" id="1.10.10.60">
    <property type="entry name" value="Homeodomain-like"/>
    <property type="match status" value="2"/>
</dbReference>
<dbReference type="InterPro" id="IPR053142">
    <property type="entry name" value="PchR_regulatory_protein"/>
</dbReference>
<gene>
    <name evidence="5" type="ORF">SAMN05421720_109143</name>
</gene>
<dbReference type="RefSeq" id="WP_092786912.1">
    <property type="nucleotide sequence ID" value="NZ_FNAP01000009.1"/>
</dbReference>
<dbReference type="InterPro" id="IPR018062">
    <property type="entry name" value="HTH_AraC-typ_CS"/>
</dbReference>